<name>A0ABT0PY54_9RHOB</name>
<feature type="domain" description="Sugar-binding" evidence="5">
    <location>
        <begin position="62"/>
        <end position="318"/>
    </location>
</feature>
<comment type="caution">
    <text evidence="6">The sequence shown here is derived from an EMBL/GenBank/DDBJ whole genome shotgun (WGS) entry which is preliminary data.</text>
</comment>
<dbReference type="PANTHER" id="PTHR34294:SF1">
    <property type="entry name" value="TRANSCRIPTIONAL REGULATOR LSRR"/>
    <property type="match status" value="1"/>
</dbReference>
<reference evidence="6" key="1">
    <citation type="submission" date="2022-05" db="EMBL/GenBank/DDBJ databases">
        <authorList>
            <person name="Park J.-S."/>
        </authorList>
    </citation>
    <scope>NUCLEOTIDE SEQUENCE</scope>
    <source>
        <strain evidence="6">2012CJ41-6</strain>
    </source>
</reference>
<dbReference type="EMBL" id="JAMFMB010000003">
    <property type="protein sequence ID" value="MCL6282549.1"/>
    <property type="molecule type" value="Genomic_DNA"/>
</dbReference>
<dbReference type="Pfam" id="PF04198">
    <property type="entry name" value="Sugar-bind"/>
    <property type="match status" value="1"/>
</dbReference>
<dbReference type="SUPFAM" id="SSF100950">
    <property type="entry name" value="NagB/RpiA/CoA transferase-like"/>
    <property type="match status" value="1"/>
</dbReference>
<keyword evidence="7" id="KW-1185">Reference proteome</keyword>
<dbReference type="InterPro" id="IPR007324">
    <property type="entry name" value="Sugar-bd_dom_put"/>
</dbReference>
<dbReference type="PANTHER" id="PTHR34294">
    <property type="entry name" value="TRANSCRIPTIONAL REGULATOR-RELATED"/>
    <property type="match status" value="1"/>
</dbReference>
<dbReference type="InterPro" id="IPR037171">
    <property type="entry name" value="NagB/RpiA_transferase-like"/>
</dbReference>
<organism evidence="6 7">
    <name type="scientific">Ruegeria spongiae</name>
    <dbReference type="NCBI Taxonomy" id="2942209"/>
    <lineage>
        <taxon>Bacteria</taxon>
        <taxon>Pseudomonadati</taxon>
        <taxon>Pseudomonadota</taxon>
        <taxon>Alphaproteobacteria</taxon>
        <taxon>Rhodobacterales</taxon>
        <taxon>Roseobacteraceae</taxon>
        <taxon>Ruegeria</taxon>
    </lineage>
</organism>
<sequence length="328" mass="35493">MKKSTDTLRYLSTKTAWMSFVAGQTQSQIARELEMSQSKVHRLINHALEQGYVTIRIEGGSEELLDLENRLKQSFGLTRCTVASAGMSGRDDHEALLQSVGEAAGHYLSHLLEKKAITQIGVGMGETMSAAVAAMHAAQRSDLKIVSITGSLLRKLSANPLDVVMQMQRKTGGEAYFLPVPYLASSVEERESFQSYQSVQELMELARKSDIFVVGIGSIDAESNLARTQEISAQELNDLRAAGVVGDIAGSFYDIHGRIVETELGRKTVGMRGQELAGRRVLGMAAGLRKTQAVLGVLRSGLIDEIVLDEHLARAVLSEAPVSFGGTS</sequence>
<keyword evidence="4" id="KW-0804">Transcription</keyword>
<protein>
    <submittedName>
        <fullName evidence="6">Sugar-binding transcriptional regulator</fullName>
    </submittedName>
</protein>
<keyword evidence="3" id="KW-0238">DNA-binding</keyword>
<evidence type="ECO:0000259" key="5">
    <source>
        <dbReference type="Pfam" id="PF04198"/>
    </source>
</evidence>
<evidence type="ECO:0000313" key="6">
    <source>
        <dbReference type="EMBL" id="MCL6282549.1"/>
    </source>
</evidence>
<comment type="similarity">
    <text evidence="1">Belongs to the SorC transcriptional regulatory family.</text>
</comment>
<evidence type="ECO:0000256" key="4">
    <source>
        <dbReference type="ARBA" id="ARBA00023163"/>
    </source>
</evidence>
<accession>A0ABT0PY54</accession>
<proteinExistence type="inferred from homology"/>
<dbReference type="InterPro" id="IPR036388">
    <property type="entry name" value="WH-like_DNA-bd_sf"/>
</dbReference>
<dbReference type="Gene3D" id="3.40.50.1360">
    <property type="match status" value="1"/>
</dbReference>
<evidence type="ECO:0000256" key="1">
    <source>
        <dbReference type="ARBA" id="ARBA00010466"/>
    </source>
</evidence>
<evidence type="ECO:0000256" key="3">
    <source>
        <dbReference type="ARBA" id="ARBA00023125"/>
    </source>
</evidence>
<evidence type="ECO:0000256" key="2">
    <source>
        <dbReference type="ARBA" id="ARBA00023015"/>
    </source>
</evidence>
<keyword evidence="2" id="KW-0805">Transcription regulation</keyword>
<gene>
    <name evidence="6" type="ORF">M3P21_03315</name>
</gene>
<dbReference type="Proteomes" id="UP001203880">
    <property type="component" value="Unassembled WGS sequence"/>
</dbReference>
<dbReference type="Gene3D" id="1.10.10.10">
    <property type="entry name" value="Winged helix-like DNA-binding domain superfamily/Winged helix DNA-binding domain"/>
    <property type="match status" value="1"/>
</dbReference>
<dbReference type="RefSeq" id="WP_249706773.1">
    <property type="nucleotide sequence ID" value="NZ_JAMFMB010000003.1"/>
</dbReference>
<evidence type="ECO:0000313" key="7">
    <source>
        <dbReference type="Proteomes" id="UP001203880"/>
    </source>
</evidence>
<dbReference type="InterPro" id="IPR051054">
    <property type="entry name" value="SorC_transcr_regulators"/>
</dbReference>